<dbReference type="Pfam" id="PF02378">
    <property type="entry name" value="PTS_EIIC"/>
    <property type="match status" value="1"/>
</dbReference>
<feature type="transmembrane region" description="Helical" evidence="12">
    <location>
        <begin position="129"/>
        <end position="151"/>
    </location>
</feature>
<dbReference type="KEGG" id="iod:EJO50_04950"/>
<dbReference type="GO" id="GO:0005886">
    <property type="term" value="C:plasma membrane"/>
    <property type="evidence" value="ECO:0007669"/>
    <property type="project" value="UniProtKB-SubCell"/>
</dbReference>
<keyword evidence="8" id="KW-0418">Kinase</keyword>
<dbReference type="CDD" id="cd00212">
    <property type="entry name" value="PTS_IIB_glc"/>
    <property type="match status" value="1"/>
</dbReference>
<proteinExistence type="predicted"/>
<dbReference type="InterPro" id="IPR050429">
    <property type="entry name" value="PTS_Glucose_EIICBA"/>
</dbReference>
<evidence type="ECO:0000259" key="13">
    <source>
        <dbReference type="PROSITE" id="PS51098"/>
    </source>
</evidence>
<keyword evidence="9 12" id="KW-1133">Transmembrane helix</keyword>
<comment type="subcellular location">
    <subcellularLocation>
        <location evidence="1">Cell membrane</location>
        <topology evidence="1">Multi-pass membrane protein</topology>
    </subcellularLocation>
</comment>
<dbReference type="GO" id="GO:0009401">
    <property type="term" value="P:phosphoenolpyruvate-dependent sugar phosphotransferase system"/>
    <property type="evidence" value="ECO:0007669"/>
    <property type="project" value="UniProtKB-KW"/>
</dbReference>
<reference evidence="15 16" key="1">
    <citation type="submission" date="2018-12" db="EMBL/GenBank/DDBJ databases">
        <title>Complete genome sequence of Iodobacter sp. H11R3.</title>
        <authorList>
            <person name="Bae J.-W."/>
        </authorList>
    </citation>
    <scope>NUCLEOTIDE SEQUENCE [LARGE SCALE GENOMIC DNA]</scope>
    <source>
        <strain evidence="15 16">H11R3</strain>
    </source>
</reference>
<feature type="transmembrane region" description="Helical" evidence="12">
    <location>
        <begin position="332"/>
        <end position="356"/>
    </location>
</feature>
<feature type="domain" description="PTS EIIC type-1" evidence="14">
    <location>
        <begin position="2"/>
        <end position="422"/>
    </location>
</feature>
<dbReference type="Pfam" id="PF00367">
    <property type="entry name" value="PTS_EIIB"/>
    <property type="match status" value="1"/>
</dbReference>
<evidence type="ECO:0000256" key="8">
    <source>
        <dbReference type="ARBA" id="ARBA00022777"/>
    </source>
</evidence>
<evidence type="ECO:0000256" key="5">
    <source>
        <dbReference type="ARBA" id="ARBA00022679"/>
    </source>
</evidence>
<dbReference type="PANTHER" id="PTHR30009:SF24">
    <property type="entry name" value="PTS SYSTEM, IIBC COMPONENT"/>
    <property type="match status" value="1"/>
</dbReference>
<dbReference type="Gene3D" id="3.30.1360.60">
    <property type="entry name" value="Glucose permease domain IIB"/>
    <property type="match status" value="1"/>
</dbReference>
<dbReference type="InterPro" id="IPR001996">
    <property type="entry name" value="PTS_IIB_1"/>
</dbReference>
<feature type="transmembrane region" description="Helical" evidence="12">
    <location>
        <begin position="388"/>
        <end position="410"/>
    </location>
</feature>
<dbReference type="InterPro" id="IPR036878">
    <property type="entry name" value="Glu_permease_IIB"/>
</dbReference>
<dbReference type="PROSITE" id="PS01035">
    <property type="entry name" value="PTS_EIIB_TYPE_1_CYS"/>
    <property type="match status" value="1"/>
</dbReference>
<keyword evidence="6" id="KW-0598">Phosphotransferase system</keyword>
<feature type="transmembrane region" description="Helical" evidence="12">
    <location>
        <begin position="55"/>
        <end position="83"/>
    </location>
</feature>
<dbReference type="InterPro" id="IPR018113">
    <property type="entry name" value="PTrfase_EIIB_Cys"/>
</dbReference>
<protein>
    <submittedName>
        <fullName evidence="15">PTS glucose transporter subunit IIB</fullName>
    </submittedName>
</protein>
<dbReference type="NCBIfam" id="TIGR00826">
    <property type="entry name" value="EIIB_glc"/>
    <property type="match status" value="1"/>
</dbReference>
<feature type="domain" description="PTS EIIB type-1" evidence="13">
    <location>
        <begin position="435"/>
        <end position="514"/>
    </location>
</feature>
<evidence type="ECO:0000256" key="3">
    <source>
        <dbReference type="ARBA" id="ARBA00022475"/>
    </source>
</evidence>
<keyword evidence="3" id="KW-1003">Cell membrane</keyword>
<evidence type="ECO:0000259" key="14">
    <source>
        <dbReference type="PROSITE" id="PS51103"/>
    </source>
</evidence>
<evidence type="ECO:0000313" key="15">
    <source>
        <dbReference type="EMBL" id="AZN35886.1"/>
    </source>
</evidence>
<feature type="active site" description="Phosphocysteine intermediate; for EIIB activity" evidence="11">
    <location>
        <position position="457"/>
    </location>
</feature>
<dbReference type="InterPro" id="IPR003352">
    <property type="entry name" value="PTS_EIIC"/>
</dbReference>
<keyword evidence="16" id="KW-1185">Reference proteome</keyword>
<evidence type="ECO:0000256" key="10">
    <source>
        <dbReference type="ARBA" id="ARBA00023136"/>
    </source>
</evidence>
<feature type="transmembrane region" description="Helical" evidence="12">
    <location>
        <begin position="15"/>
        <end position="35"/>
    </location>
</feature>
<dbReference type="SUPFAM" id="SSF55604">
    <property type="entry name" value="Glucose permease domain IIB"/>
    <property type="match status" value="1"/>
</dbReference>
<dbReference type="Proteomes" id="UP000282438">
    <property type="component" value="Chromosome"/>
</dbReference>
<dbReference type="PROSITE" id="PS51098">
    <property type="entry name" value="PTS_EIIB_TYPE_1"/>
    <property type="match status" value="1"/>
</dbReference>
<evidence type="ECO:0000256" key="1">
    <source>
        <dbReference type="ARBA" id="ARBA00004651"/>
    </source>
</evidence>
<dbReference type="GO" id="GO:0016301">
    <property type="term" value="F:kinase activity"/>
    <property type="evidence" value="ECO:0007669"/>
    <property type="project" value="UniProtKB-KW"/>
</dbReference>
<dbReference type="PANTHER" id="PTHR30009">
    <property type="entry name" value="CYTOCHROME C-TYPE SYNTHESIS PROTEIN AND PTS TRANSMEMBRANE COMPONENT"/>
    <property type="match status" value="1"/>
</dbReference>
<dbReference type="NCBIfam" id="TIGR00852">
    <property type="entry name" value="pts-Glc"/>
    <property type="match status" value="1"/>
</dbReference>
<evidence type="ECO:0000256" key="7">
    <source>
        <dbReference type="ARBA" id="ARBA00022692"/>
    </source>
</evidence>
<sequence>MASFFEKAQQFGKSFMLPIAVLPAAGLLLGIGGSLSNPNTLLAYPFLDIAWLQAVFSLMSAAGSIVFANLALLFAVGVAVGLARSDKGTAGLAATLAYLITNATINAVLKLNNEIASTNLAAVGQGMVLGIQSLETGVFGGALVGAIVAWLHNRYGKTELPAVLGFFGGSRFVPIISSLASLFIGVFLYFVWPPIQHAIAQIGGLVEATGYIGTFIYGFTLRMLGPTGLHHIFYMPFWTTGLGGAEIINGQLIEGTQKIFFAQLADPNTSQFFAGTSRFMSGRFITMMFGLCGAALAMYHCAKPENKAKVAGLLLSAALTSFLTGITEPLEFSFLFVAPLLYVLHAFFDGLAFMLAHIFNITIGQTFSGGLIDFILFGILQGNNKTNWMLVPVIGALWFALYYFSFRFAITRFNLRTPGREEEPKEAEASRELNHSRAAQVVQALGGKGNIEIVDCCATRLRISVIDKKLVSEVALKATGAKAVFFVGDGIQAIYGPQVTIIRTEIEELLNESA</sequence>
<keyword evidence="7 12" id="KW-0812">Transmembrane</keyword>
<evidence type="ECO:0000256" key="9">
    <source>
        <dbReference type="ARBA" id="ARBA00022989"/>
    </source>
</evidence>
<evidence type="ECO:0000256" key="2">
    <source>
        <dbReference type="ARBA" id="ARBA00022448"/>
    </source>
</evidence>
<feature type="transmembrane region" description="Helical" evidence="12">
    <location>
        <begin position="90"/>
        <end position="109"/>
    </location>
</feature>
<keyword evidence="2" id="KW-0813">Transport</keyword>
<dbReference type="InterPro" id="IPR004719">
    <property type="entry name" value="PTS_maltose/Glc_sub_IIC"/>
</dbReference>
<evidence type="ECO:0000256" key="12">
    <source>
        <dbReference type="SAM" id="Phobius"/>
    </source>
</evidence>
<feature type="transmembrane region" description="Helical" evidence="12">
    <location>
        <begin position="232"/>
        <end position="253"/>
    </location>
</feature>
<evidence type="ECO:0000256" key="6">
    <source>
        <dbReference type="ARBA" id="ARBA00022683"/>
    </source>
</evidence>
<evidence type="ECO:0000313" key="16">
    <source>
        <dbReference type="Proteomes" id="UP000282438"/>
    </source>
</evidence>
<dbReference type="RefSeq" id="WP_125972039.1">
    <property type="nucleotide sequence ID" value="NZ_CP034433.1"/>
</dbReference>
<dbReference type="InterPro" id="IPR013013">
    <property type="entry name" value="PTS_EIIC_1"/>
</dbReference>
<dbReference type="OrthoDB" id="7571469at2"/>
<evidence type="ECO:0000256" key="4">
    <source>
        <dbReference type="ARBA" id="ARBA00022597"/>
    </source>
</evidence>
<keyword evidence="10 12" id="KW-0472">Membrane</keyword>
<feature type="transmembrane region" description="Helical" evidence="12">
    <location>
        <begin position="198"/>
        <end position="220"/>
    </location>
</feature>
<feature type="transmembrane region" description="Helical" evidence="12">
    <location>
        <begin position="363"/>
        <end position="382"/>
    </location>
</feature>
<name>A0A3S8ZQX7_9NEIS</name>
<dbReference type="GO" id="GO:0008982">
    <property type="term" value="F:protein-N(PI)-phosphohistidine-sugar phosphotransferase activity"/>
    <property type="evidence" value="ECO:0007669"/>
    <property type="project" value="InterPro"/>
</dbReference>
<accession>A0A3S8ZQX7</accession>
<dbReference type="GO" id="GO:0090563">
    <property type="term" value="F:protein-phosphocysteine-sugar phosphotransferase activity"/>
    <property type="evidence" value="ECO:0007669"/>
    <property type="project" value="TreeGrafter"/>
</dbReference>
<organism evidence="15 16">
    <name type="scientific">Iodobacter ciconiae</name>
    <dbReference type="NCBI Taxonomy" id="2496266"/>
    <lineage>
        <taxon>Bacteria</taxon>
        <taxon>Pseudomonadati</taxon>
        <taxon>Pseudomonadota</taxon>
        <taxon>Betaproteobacteria</taxon>
        <taxon>Neisseriales</taxon>
        <taxon>Chitinibacteraceae</taxon>
        <taxon>Iodobacter</taxon>
    </lineage>
</organism>
<dbReference type="EMBL" id="CP034433">
    <property type="protein sequence ID" value="AZN35886.1"/>
    <property type="molecule type" value="Genomic_DNA"/>
</dbReference>
<feature type="transmembrane region" description="Helical" evidence="12">
    <location>
        <begin position="172"/>
        <end position="192"/>
    </location>
</feature>
<evidence type="ECO:0000256" key="11">
    <source>
        <dbReference type="PROSITE-ProRule" id="PRU00421"/>
    </source>
</evidence>
<feature type="transmembrane region" description="Helical" evidence="12">
    <location>
        <begin position="280"/>
        <end position="298"/>
    </location>
</feature>
<keyword evidence="5" id="KW-0808">Transferase</keyword>
<keyword evidence="4 15" id="KW-0762">Sugar transport</keyword>
<dbReference type="AlphaFoldDB" id="A0A3S8ZQX7"/>
<dbReference type="PROSITE" id="PS51103">
    <property type="entry name" value="PTS_EIIC_TYPE_1"/>
    <property type="match status" value="1"/>
</dbReference>
<gene>
    <name evidence="15" type="ORF">EJO50_04950</name>
</gene>